<feature type="transmembrane region" description="Helical" evidence="7">
    <location>
        <begin position="51"/>
        <end position="73"/>
    </location>
</feature>
<name>A0A136INV4_9PEZI</name>
<dbReference type="Pfam" id="PF20684">
    <property type="entry name" value="Fung_rhodopsin"/>
    <property type="match status" value="1"/>
</dbReference>
<evidence type="ECO:0000256" key="2">
    <source>
        <dbReference type="ARBA" id="ARBA00022692"/>
    </source>
</evidence>
<feature type="domain" description="Rhodopsin" evidence="8">
    <location>
        <begin position="35"/>
        <end position="282"/>
    </location>
</feature>
<dbReference type="InterPro" id="IPR049326">
    <property type="entry name" value="Rhodopsin_dom_fungi"/>
</dbReference>
<gene>
    <name evidence="9" type="ORF">Micbo1qcDRAFT_219233</name>
</gene>
<proteinExistence type="inferred from homology"/>
<evidence type="ECO:0000256" key="3">
    <source>
        <dbReference type="ARBA" id="ARBA00022989"/>
    </source>
</evidence>
<keyword evidence="10" id="KW-1185">Reference proteome</keyword>
<feature type="transmembrane region" description="Helical" evidence="7">
    <location>
        <begin position="93"/>
        <end position="117"/>
    </location>
</feature>
<comment type="subcellular location">
    <subcellularLocation>
        <location evidence="1">Membrane</location>
        <topology evidence="1">Multi-pass membrane protein</topology>
    </subcellularLocation>
</comment>
<evidence type="ECO:0000259" key="8">
    <source>
        <dbReference type="Pfam" id="PF20684"/>
    </source>
</evidence>
<accession>A0A136INV4</accession>
<evidence type="ECO:0000256" key="7">
    <source>
        <dbReference type="SAM" id="Phobius"/>
    </source>
</evidence>
<evidence type="ECO:0000313" key="9">
    <source>
        <dbReference type="EMBL" id="KXJ86612.1"/>
    </source>
</evidence>
<dbReference type="PANTHER" id="PTHR33048:SF47">
    <property type="entry name" value="INTEGRAL MEMBRANE PROTEIN-RELATED"/>
    <property type="match status" value="1"/>
</dbReference>
<feature type="transmembrane region" description="Helical" evidence="7">
    <location>
        <begin position="182"/>
        <end position="204"/>
    </location>
</feature>
<dbReference type="OrthoDB" id="5022096at2759"/>
<protein>
    <recommendedName>
        <fullName evidence="8">Rhodopsin domain-containing protein</fullName>
    </recommendedName>
</protein>
<evidence type="ECO:0000256" key="4">
    <source>
        <dbReference type="ARBA" id="ARBA00023136"/>
    </source>
</evidence>
<keyword evidence="2 7" id="KW-0812">Transmembrane</keyword>
<dbReference type="InterPro" id="IPR052337">
    <property type="entry name" value="SAT4-like"/>
</dbReference>
<dbReference type="GO" id="GO:0016020">
    <property type="term" value="C:membrane"/>
    <property type="evidence" value="ECO:0007669"/>
    <property type="project" value="UniProtKB-SubCell"/>
</dbReference>
<evidence type="ECO:0000313" key="10">
    <source>
        <dbReference type="Proteomes" id="UP000070501"/>
    </source>
</evidence>
<comment type="similarity">
    <text evidence="5">Belongs to the SAT4 family.</text>
</comment>
<feature type="transmembrane region" description="Helical" evidence="7">
    <location>
        <begin position="256"/>
        <end position="276"/>
    </location>
</feature>
<dbReference type="EMBL" id="KQ964267">
    <property type="protein sequence ID" value="KXJ86612.1"/>
    <property type="molecule type" value="Genomic_DNA"/>
</dbReference>
<evidence type="ECO:0000256" key="1">
    <source>
        <dbReference type="ARBA" id="ARBA00004141"/>
    </source>
</evidence>
<sequence length="364" mass="40403">MSGIAPLSDRERTEIAISYGTIIGTGSLAILVCGMRLYVRKFIKASFGVDDWACLIALIIVTTFNGIGLGVIHYGAGKHMQNVAMEDLKYWFILYYTCICMYLSISFAVKTNLLFFLRRVFPNPYVQHTTLGMLIFLALFTISGTFAAAFQCNPPKYVYDIQYVLAPDRAEHCFDSQVSYSIFMYQAVLIFVCDIIMFLLPIPALLKLNLSASKRWVLVLVFASAGVACIAPAIRFRSLEFYGKNSTDTTFDAAASLYWMAIEYNLGMVAGSLTSLRPLFARYGLFTIASDGSSRRGNEGQRYSYRLEDSPKNSSGWGQKRSYFKVGGAGRIQGDSVLATTIKDQSIVEQSVVDRRSVDGGGRV</sequence>
<dbReference type="AlphaFoldDB" id="A0A136INV4"/>
<feature type="transmembrane region" description="Helical" evidence="7">
    <location>
        <begin position="216"/>
        <end position="236"/>
    </location>
</feature>
<keyword evidence="3 7" id="KW-1133">Transmembrane helix</keyword>
<feature type="transmembrane region" description="Helical" evidence="7">
    <location>
        <begin position="129"/>
        <end position="150"/>
    </location>
</feature>
<dbReference type="PANTHER" id="PTHR33048">
    <property type="entry name" value="PTH11-LIKE INTEGRAL MEMBRANE PROTEIN (AFU_ORTHOLOGUE AFUA_5G11245)"/>
    <property type="match status" value="1"/>
</dbReference>
<evidence type="ECO:0000256" key="6">
    <source>
        <dbReference type="SAM" id="MobiDB-lite"/>
    </source>
</evidence>
<dbReference type="Proteomes" id="UP000070501">
    <property type="component" value="Unassembled WGS sequence"/>
</dbReference>
<reference evidence="10" key="1">
    <citation type="submission" date="2016-02" db="EMBL/GenBank/DDBJ databases">
        <title>Draft genome sequence of Microdochium bolleyi, a fungal endophyte of beachgrass.</title>
        <authorList>
            <consortium name="DOE Joint Genome Institute"/>
            <person name="David A.S."/>
            <person name="May G."/>
            <person name="Haridas S."/>
            <person name="Lim J."/>
            <person name="Wang M."/>
            <person name="Labutti K."/>
            <person name="Lipzen A."/>
            <person name="Barry K."/>
            <person name="Grigoriev I.V."/>
        </authorList>
    </citation>
    <scope>NUCLEOTIDE SEQUENCE [LARGE SCALE GENOMIC DNA]</scope>
    <source>
        <strain evidence="10">J235TASD1</strain>
    </source>
</reference>
<evidence type="ECO:0000256" key="5">
    <source>
        <dbReference type="ARBA" id="ARBA00038359"/>
    </source>
</evidence>
<keyword evidence="4 7" id="KW-0472">Membrane</keyword>
<feature type="transmembrane region" description="Helical" evidence="7">
    <location>
        <begin position="16"/>
        <end position="39"/>
    </location>
</feature>
<dbReference type="InParanoid" id="A0A136INV4"/>
<organism evidence="9 10">
    <name type="scientific">Microdochium bolleyi</name>
    <dbReference type="NCBI Taxonomy" id="196109"/>
    <lineage>
        <taxon>Eukaryota</taxon>
        <taxon>Fungi</taxon>
        <taxon>Dikarya</taxon>
        <taxon>Ascomycota</taxon>
        <taxon>Pezizomycotina</taxon>
        <taxon>Sordariomycetes</taxon>
        <taxon>Xylariomycetidae</taxon>
        <taxon>Xylariales</taxon>
        <taxon>Microdochiaceae</taxon>
        <taxon>Microdochium</taxon>
    </lineage>
</organism>
<feature type="region of interest" description="Disordered" evidence="6">
    <location>
        <begin position="293"/>
        <end position="317"/>
    </location>
</feature>
<feature type="compositionally biased region" description="Basic and acidic residues" evidence="6">
    <location>
        <begin position="293"/>
        <end position="311"/>
    </location>
</feature>